<dbReference type="Proteomes" id="UP000572635">
    <property type="component" value="Unassembled WGS sequence"/>
</dbReference>
<accession>A0A7W8VDE6</accession>
<protein>
    <submittedName>
        <fullName evidence="5">2-polyprenyl-6-methoxyphenol hydroxylase-like FAD-dependent oxidoreductase</fullName>
    </submittedName>
</protein>
<evidence type="ECO:0000313" key="5">
    <source>
        <dbReference type="EMBL" id="MBB5431814.1"/>
    </source>
</evidence>
<keyword evidence="2" id="KW-0560">Oxidoreductase</keyword>
<organism evidence="5 6">
    <name type="scientific">Nocardiopsis composta</name>
    <dbReference type="NCBI Taxonomy" id="157465"/>
    <lineage>
        <taxon>Bacteria</taxon>
        <taxon>Bacillati</taxon>
        <taxon>Actinomycetota</taxon>
        <taxon>Actinomycetes</taxon>
        <taxon>Streptosporangiales</taxon>
        <taxon>Nocardiopsidaceae</taxon>
        <taxon>Nocardiopsis</taxon>
    </lineage>
</organism>
<feature type="domain" description="FAD-binding" evidence="4">
    <location>
        <begin position="119"/>
        <end position="332"/>
    </location>
</feature>
<reference evidence="5 6" key="1">
    <citation type="submission" date="2020-08" db="EMBL/GenBank/DDBJ databases">
        <title>Sequencing the genomes of 1000 actinobacteria strains.</title>
        <authorList>
            <person name="Klenk H.-P."/>
        </authorList>
    </citation>
    <scope>NUCLEOTIDE SEQUENCE [LARGE SCALE GENOMIC DNA]</scope>
    <source>
        <strain evidence="5 6">DSM 44551</strain>
    </source>
</reference>
<dbReference type="InterPro" id="IPR003953">
    <property type="entry name" value="FAD-dep_OxRdtase_2_FAD-bd"/>
</dbReference>
<dbReference type="Pfam" id="PF00890">
    <property type="entry name" value="FAD_binding_2"/>
    <property type="match status" value="1"/>
</dbReference>
<proteinExistence type="predicted"/>
<dbReference type="GO" id="GO:0071949">
    <property type="term" value="F:FAD binding"/>
    <property type="evidence" value="ECO:0007669"/>
    <property type="project" value="InterPro"/>
</dbReference>
<dbReference type="RefSeq" id="WP_184391469.1">
    <property type="nucleotide sequence ID" value="NZ_BAAAJD010000013.1"/>
</dbReference>
<dbReference type="Gene3D" id="3.30.9.10">
    <property type="entry name" value="D-Amino Acid Oxidase, subunit A, domain 2"/>
    <property type="match status" value="1"/>
</dbReference>
<feature type="domain" description="FAD-dependent oxidoreductase 2 FAD-binding" evidence="3">
    <location>
        <begin position="19"/>
        <end position="53"/>
    </location>
</feature>
<dbReference type="InterPro" id="IPR002938">
    <property type="entry name" value="FAD-bd"/>
</dbReference>
<dbReference type="PANTHER" id="PTHR46865:SF8">
    <property type="entry name" value="POSSIBLE OXIDOREDUCTASE"/>
    <property type="match status" value="1"/>
</dbReference>
<evidence type="ECO:0000313" key="6">
    <source>
        <dbReference type="Proteomes" id="UP000572635"/>
    </source>
</evidence>
<sequence>MAEIDDGTRSAGGTRAGRAVVSGAGIAGLAAALRLHRAGWEVLVVERAPARRSGGYMVNLVGPGYAAAERLGLLPALAPRDLGLFTSVLVKADGRPKFTVPAAIAQAALGDRALTVFRGDLESALYEAVRDRAEIRFGTTVQAVGQDADRVRVALSDGTSEQAGLLVGADGLHSGVRRIVFGPEQDFRVDLRHMVGAFPLAPAPADVPEGSGTVFIGPGRTAAVVNLGADRSSAFFTYRSADPEAELARGPVDALTTAFADLGGGAAGALRRLAGAPDGAYFDSVSQVAMDRWSRGRVVLLGDAAWCVSLFAGHGAALALGGADRLGAALDEHGGDVPAALARWEAGLRPMARDRQAAARRGMSQFAPPTRAHVWARYLVMRAIGLPGVRGAFQRSVQRSLQRSTERADR</sequence>
<dbReference type="InterPro" id="IPR036188">
    <property type="entry name" value="FAD/NAD-bd_sf"/>
</dbReference>
<dbReference type="PANTHER" id="PTHR46865">
    <property type="entry name" value="OXIDOREDUCTASE-RELATED"/>
    <property type="match status" value="1"/>
</dbReference>
<evidence type="ECO:0000259" key="4">
    <source>
        <dbReference type="Pfam" id="PF01494"/>
    </source>
</evidence>
<evidence type="ECO:0000256" key="1">
    <source>
        <dbReference type="ARBA" id="ARBA00022630"/>
    </source>
</evidence>
<dbReference type="AlphaFoldDB" id="A0A7W8VDE6"/>
<comment type="caution">
    <text evidence="5">The sequence shown here is derived from an EMBL/GenBank/DDBJ whole genome shotgun (WGS) entry which is preliminary data.</text>
</comment>
<dbReference type="Gene3D" id="3.50.50.60">
    <property type="entry name" value="FAD/NAD(P)-binding domain"/>
    <property type="match status" value="1"/>
</dbReference>
<dbReference type="InterPro" id="IPR051704">
    <property type="entry name" value="FAD_aromatic-hydroxylase"/>
</dbReference>
<dbReference type="Pfam" id="PF01494">
    <property type="entry name" value="FAD_binding_3"/>
    <property type="match status" value="1"/>
</dbReference>
<name>A0A7W8VDE6_9ACTN</name>
<keyword evidence="6" id="KW-1185">Reference proteome</keyword>
<evidence type="ECO:0000259" key="3">
    <source>
        <dbReference type="Pfam" id="PF00890"/>
    </source>
</evidence>
<dbReference type="GO" id="GO:0016491">
    <property type="term" value="F:oxidoreductase activity"/>
    <property type="evidence" value="ECO:0007669"/>
    <property type="project" value="UniProtKB-KW"/>
</dbReference>
<keyword evidence="1" id="KW-0285">Flavoprotein</keyword>
<gene>
    <name evidence="5" type="ORF">HDA36_001898</name>
</gene>
<dbReference type="EMBL" id="JACHDB010000001">
    <property type="protein sequence ID" value="MBB5431814.1"/>
    <property type="molecule type" value="Genomic_DNA"/>
</dbReference>
<evidence type="ECO:0000256" key="2">
    <source>
        <dbReference type="ARBA" id="ARBA00023002"/>
    </source>
</evidence>
<dbReference type="SUPFAM" id="SSF51905">
    <property type="entry name" value="FAD/NAD(P)-binding domain"/>
    <property type="match status" value="1"/>
</dbReference>
<dbReference type="PRINTS" id="PR00420">
    <property type="entry name" value="RNGMNOXGNASE"/>
</dbReference>